<protein>
    <submittedName>
        <fullName evidence="3">Phosphohydrolase</fullName>
    </submittedName>
</protein>
<dbReference type="STRING" id="1508404.JMA_35070"/>
<sequence>MRGFSIKKAGQFLEQVNNDITKIDLLLNSSGLEIMQQYIDKGNSFYIYPGEHPEALEFYYIVDGHVRCEDYEGEKSELNSGDYICAQGLEEPVHFKVLEKVKILIFSSEESFYHISEKLTVLRDVAKKVEYKDRYTAKHSQRVAEYSVSIARKMKMDATHLKRLNRAAFLHDIGKVNVPEEILNKPGKLTEEEYKIMKKHPADGAAMVEQTYYKDLAPIIHQHHERLDGSGYPDGLKGDEILIEAKIIAVSDTFDALTEDRIYRKAWTPQSALEEIKAHKGDLYDETVVELFEEVLREEGKID</sequence>
<dbReference type="SUPFAM" id="SSF51182">
    <property type="entry name" value="RmlC-like cupins"/>
    <property type="match status" value="1"/>
</dbReference>
<organism evidence="3 4">
    <name type="scientific">Jeotgalibacillus malaysiensis</name>
    <dbReference type="NCBI Taxonomy" id="1508404"/>
    <lineage>
        <taxon>Bacteria</taxon>
        <taxon>Bacillati</taxon>
        <taxon>Bacillota</taxon>
        <taxon>Bacilli</taxon>
        <taxon>Bacillales</taxon>
        <taxon>Caryophanaceae</taxon>
        <taxon>Jeotgalibacillus</taxon>
    </lineage>
</organism>
<dbReference type="HOGENOM" id="CLU_000445_92_1_9"/>
<proteinExistence type="predicted"/>
<dbReference type="SUPFAM" id="SSF109604">
    <property type="entry name" value="HD-domain/PDEase-like"/>
    <property type="match status" value="1"/>
</dbReference>
<evidence type="ECO:0000313" key="4">
    <source>
        <dbReference type="Proteomes" id="UP000031449"/>
    </source>
</evidence>
<dbReference type="AlphaFoldDB" id="A0A0B5AXW0"/>
<dbReference type="InterPro" id="IPR037522">
    <property type="entry name" value="HD_GYP_dom"/>
</dbReference>
<dbReference type="SMART" id="SM00471">
    <property type="entry name" value="HDc"/>
    <property type="match status" value="1"/>
</dbReference>
<dbReference type="InterPro" id="IPR006675">
    <property type="entry name" value="HDIG_dom"/>
</dbReference>
<dbReference type="PANTHER" id="PTHR43155">
    <property type="entry name" value="CYCLIC DI-GMP PHOSPHODIESTERASE PA4108-RELATED"/>
    <property type="match status" value="1"/>
</dbReference>
<dbReference type="EMBL" id="CP009416">
    <property type="protein sequence ID" value="AJD92824.1"/>
    <property type="molecule type" value="Genomic_DNA"/>
</dbReference>
<evidence type="ECO:0000259" key="2">
    <source>
        <dbReference type="PROSITE" id="PS51832"/>
    </source>
</evidence>
<dbReference type="KEGG" id="jeo:JMA_35070"/>
<feature type="domain" description="HD" evidence="1">
    <location>
        <begin position="136"/>
        <end position="257"/>
    </location>
</feature>
<accession>A0A0B5AXW0</accession>
<dbReference type="NCBIfam" id="TIGR00277">
    <property type="entry name" value="HDIG"/>
    <property type="match status" value="1"/>
</dbReference>
<dbReference type="OrthoDB" id="9759601at2"/>
<dbReference type="InterPro" id="IPR003607">
    <property type="entry name" value="HD/PDEase_dom"/>
</dbReference>
<evidence type="ECO:0000259" key="1">
    <source>
        <dbReference type="PROSITE" id="PS51831"/>
    </source>
</evidence>
<keyword evidence="4" id="KW-1185">Reference proteome</keyword>
<evidence type="ECO:0000313" key="3">
    <source>
        <dbReference type="EMBL" id="AJD92824.1"/>
    </source>
</evidence>
<keyword evidence="3" id="KW-0378">Hydrolase</keyword>
<dbReference type="InterPro" id="IPR011051">
    <property type="entry name" value="RmlC_Cupin_sf"/>
</dbReference>
<feature type="domain" description="HD-GYP" evidence="2">
    <location>
        <begin position="114"/>
        <end position="303"/>
    </location>
</feature>
<dbReference type="InterPro" id="IPR006674">
    <property type="entry name" value="HD_domain"/>
</dbReference>
<dbReference type="Pfam" id="PF13487">
    <property type="entry name" value="HD_5"/>
    <property type="match status" value="1"/>
</dbReference>
<reference evidence="3 4" key="1">
    <citation type="submission" date="2014-08" db="EMBL/GenBank/DDBJ databases">
        <title>Complete genome of a marine bacteria Jeotgalibacillus malaysiensis.</title>
        <authorList>
            <person name="Yaakop A.S."/>
            <person name="Chan K.-G."/>
            <person name="Goh K.M."/>
        </authorList>
    </citation>
    <scope>NUCLEOTIDE SEQUENCE [LARGE SCALE GENOMIC DNA]</scope>
    <source>
        <strain evidence="3 4">D5</strain>
    </source>
</reference>
<dbReference type="BioCyc" id="JESP1508404:G14D9-12788-MONOMER"/>
<dbReference type="Proteomes" id="UP000031449">
    <property type="component" value="Chromosome"/>
</dbReference>
<dbReference type="GO" id="GO:0016787">
    <property type="term" value="F:hydrolase activity"/>
    <property type="evidence" value="ECO:0007669"/>
    <property type="project" value="UniProtKB-KW"/>
</dbReference>
<dbReference type="PROSITE" id="PS51831">
    <property type="entry name" value="HD"/>
    <property type="match status" value="1"/>
</dbReference>
<gene>
    <name evidence="3" type="ORF">JMA_35070</name>
</gene>
<dbReference type="CDD" id="cd00077">
    <property type="entry name" value="HDc"/>
    <property type="match status" value="1"/>
</dbReference>
<dbReference type="PROSITE" id="PS51832">
    <property type="entry name" value="HD_GYP"/>
    <property type="match status" value="1"/>
</dbReference>
<dbReference type="Gene3D" id="1.10.3210.10">
    <property type="entry name" value="Hypothetical protein af1432"/>
    <property type="match status" value="1"/>
</dbReference>
<name>A0A0B5AXW0_9BACL</name>